<sequence>MPAFVHIIMCIFLVVSAVYTSFVTNNGCTVVTPDSGGHLYWAWNNAAHSRVYYMFFLCCLGMMAAYGLEYALFFTSMNFISYAFSYYVYGPTKTVGAQWCFLAAFAPWITLAFVDVEKRGHRDMLRRLTTSTPVTEVKRLTSKIFMLDE</sequence>
<dbReference type="Proteomes" id="UP000664859">
    <property type="component" value="Unassembled WGS sequence"/>
</dbReference>
<evidence type="ECO:0000256" key="2">
    <source>
        <dbReference type="SAM" id="SignalP"/>
    </source>
</evidence>
<proteinExistence type="predicted"/>
<comment type="caution">
    <text evidence="3">The sequence shown here is derived from an EMBL/GenBank/DDBJ whole genome shotgun (WGS) entry which is preliminary data.</text>
</comment>
<keyword evidence="1" id="KW-0472">Membrane</keyword>
<keyword evidence="1" id="KW-1133">Transmembrane helix</keyword>
<accession>A0A836CJ36</accession>
<name>A0A836CJ36_9STRA</name>
<keyword evidence="2" id="KW-0732">Signal</keyword>
<reference evidence="3" key="1">
    <citation type="submission" date="2021-02" db="EMBL/GenBank/DDBJ databases">
        <title>First Annotated Genome of the Yellow-green Alga Tribonema minus.</title>
        <authorList>
            <person name="Mahan K.M."/>
        </authorList>
    </citation>
    <scope>NUCLEOTIDE SEQUENCE</scope>
    <source>
        <strain evidence="3">UTEX B ZZ1240</strain>
    </source>
</reference>
<evidence type="ECO:0000313" key="3">
    <source>
        <dbReference type="EMBL" id="KAG5187344.1"/>
    </source>
</evidence>
<keyword evidence="4" id="KW-1185">Reference proteome</keyword>
<evidence type="ECO:0000313" key="4">
    <source>
        <dbReference type="Proteomes" id="UP000664859"/>
    </source>
</evidence>
<feature type="signal peptide" evidence="2">
    <location>
        <begin position="1"/>
        <end position="17"/>
    </location>
</feature>
<organism evidence="3 4">
    <name type="scientific">Tribonema minus</name>
    <dbReference type="NCBI Taxonomy" id="303371"/>
    <lineage>
        <taxon>Eukaryota</taxon>
        <taxon>Sar</taxon>
        <taxon>Stramenopiles</taxon>
        <taxon>Ochrophyta</taxon>
        <taxon>PX clade</taxon>
        <taxon>Xanthophyceae</taxon>
        <taxon>Tribonematales</taxon>
        <taxon>Tribonemataceae</taxon>
        <taxon>Tribonema</taxon>
    </lineage>
</organism>
<feature type="transmembrane region" description="Helical" evidence="1">
    <location>
        <begin position="95"/>
        <end position="116"/>
    </location>
</feature>
<gene>
    <name evidence="3" type="ORF">JKP88DRAFT_243858</name>
</gene>
<protein>
    <submittedName>
        <fullName evidence="3">Uncharacterized protein</fullName>
    </submittedName>
</protein>
<keyword evidence="1" id="KW-0812">Transmembrane</keyword>
<feature type="transmembrane region" description="Helical" evidence="1">
    <location>
        <begin position="41"/>
        <end position="63"/>
    </location>
</feature>
<dbReference type="EMBL" id="JAFCMP010000090">
    <property type="protein sequence ID" value="KAG5187344.1"/>
    <property type="molecule type" value="Genomic_DNA"/>
</dbReference>
<feature type="chain" id="PRO_5032314803" evidence="2">
    <location>
        <begin position="18"/>
        <end position="149"/>
    </location>
</feature>
<dbReference type="AlphaFoldDB" id="A0A836CJ36"/>
<evidence type="ECO:0000256" key="1">
    <source>
        <dbReference type="SAM" id="Phobius"/>
    </source>
</evidence>